<reference evidence="1" key="1">
    <citation type="journal article" date="2014" name="Front. Microbiol.">
        <title>High frequency of phylogenetically diverse reductive dehalogenase-homologous genes in deep subseafloor sedimentary metagenomes.</title>
        <authorList>
            <person name="Kawai M."/>
            <person name="Futagami T."/>
            <person name="Toyoda A."/>
            <person name="Takaki Y."/>
            <person name="Nishi S."/>
            <person name="Hori S."/>
            <person name="Arai W."/>
            <person name="Tsubouchi T."/>
            <person name="Morono Y."/>
            <person name="Uchiyama I."/>
            <person name="Ito T."/>
            <person name="Fujiyama A."/>
            <person name="Inagaki F."/>
            <person name="Takami H."/>
        </authorList>
    </citation>
    <scope>NUCLEOTIDE SEQUENCE</scope>
    <source>
        <strain evidence="1">Expedition CK06-06</strain>
    </source>
</reference>
<dbReference type="EMBL" id="BARV01037155">
    <property type="protein sequence ID" value="GAI48128.1"/>
    <property type="molecule type" value="Genomic_DNA"/>
</dbReference>
<dbReference type="InterPro" id="IPR006059">
    <property type="entry name" value="SBP"/>
</dbReference>
<organism evidence="1">
    <name type="scientific">marine sediment metagenome</name>
    <dbReference type="NCBI Taxonomy" id="412755"/>
    <lineage>
        <taxon>unclassified sequences</taxon>
        <taxon>metagenomes</taxon>
        <taxon>ecological metagenomes</taxon>
    </lineage>
</organism>
<evidence type="ECO:0008006" key="2">
    <source>
        <dbReference type="Google" id="ProtNLM"/>
    </source>
</evidence>
<sequence length="210" mass="24293">NTNARAMVYRKDIFEEYNLSLPETWDELVQTAREITELTNKETHGFYVCSEVGDPRAAQEFITWYFQVSERKNMFEITDGEIKFNATVDQLEKVLGLYHDLFEEVDNPACDPDVKGTGWPVEDPGYVAGKWAMVPMGPWLWGRRTESDIAMDILENKTGITRIPYYEDGVPGTYLEVKPIMMNAYAEDKEGAWELMKYIVSKEKMGEWLC</sequence>
<comment type="caution">
    <text evidence="1">The sequence shown here is derived from an EMBL/GenBank/DDBJ whole genome shotgun (WGS) entry which is preliminary data.</text>
</comment>
<gene>
    <name evidence="1" type="ORF">S06H3_57549</name>
</gene>
<dbReference type="Gene3D" id="3.40.190.10">
    <property type="entry name" value="Periplasmic binding protein-like II"/>
    <property type="match status" value="1"/>
</dbReference>
<dbReference type="InterPro" id="IPR050490">
    <property type="entry name" value="Bact_solute-bd_prot1"/>
</dbReference>
<dbReference type="Pfam" id="PF01547">
    <property type="entry name" value="SBP_bac_1"/>
    <property type="match status" value="1"/>
</dbReference>
<dbReference type="SUPFAM" id="SSF53850">
    <property type="entry name" value="Periplasmic binding protein-like II"/>
    <property type="match status" value="1"/>
</dbReference>
<accession>X1NX11</accession>
<evidence type="ECO:0000313" key="1">
    <source>
        <dbReference type="EMBL" id="GAI48128.1"/>
    </source>
</evidence>
<dbReference type="PANTHER" id="PTHR43649:SF12">
    <property type="entry name" value="DIACETYLCHITOBIOSE BINDING PROTEIN DASA"/>
    <property type="match status" value="1"/>
</dbReference>
<protein>
    <recommendedName>
        <fullName evidence="2">Extracellular solute-binding protein</fullName>
    </recommendedName>
</protein>
<feature type="non-terminal residue" evidence="1">
    <location>
        <position position="1"/>
    </location>
</feature>
<name>X1NX11_9ZZZZ</name>
<dbReference type="PANTHER" id="PTHR43649">
    <property type="entry name" value="ARABINOSE-BINDING PROTEIN-RELATED"/>
    <property type="match status" value="1"/>
</dbReference>
<dbReference type="AlphaFoldDB" id="X1NX11"/>
<proteinExistence type="predicted"/>